<dbReference type="SUPFAM" id="SSF51730">
    <property type="entry name" value="FAD-linked oxidoreductase"/>
    <property type="match status" value="1"/>
</dbReference>
<comment type="caution">
    <text evidence="17">The sequence shown here is derived from an EMBL/GenBank/DDBJ whole genome shotgun (WGS) entry which is preliminary data.</text>
</comment>
<dbReference type="CDD" id="cd02440">
    <property type="entry name" value="AdoMet_MTases"/>
    <property type="match status" value="1"/>
</dbReference>
<protein>
    <submittedName>
        <fullName evidence="17">Uncharacterized protein</fullName>
    </submittedName>
</protein>
<dbReference type="Gene3D" id="2.70.160.11">
    <property type="entry name" value="Hnrnp arginine n-methyltransferase1"/>
    <property type="match status" value="1"/>
</dbReference>
<evidence type="ECO:0000256" key="14">
    <source>
        <dbReference type="SAM" id="MobiDB-lite"/>
    </source>
</evidence>
<dbReference type="Gene3D" id="3.90.830.10">
    <property type="entry name" value="Syntaxin Binding Protein 1, Chain A, domain 2"/>
    <property type="match status" value="1"/>
</dbReference>
<evidence type="ECO:0000256" key="1">
    <source>
        <dbReference type="ARBA" id="ARBA00001974"/>
    </source>
</evidence>
<dbReference type="Proteomes" id="UP000310689">
    <property type="component" value="Unassembled WGS sequence"/>
</dbReference>
<dbReference type="PANTHER" id="PTHR45754:SF1">
    <property type="entry name" value="METHYLENETETRAHYDROFOLATE REDUCTASE 1"/>
    <property type="match status" value="1"/>
</dbReference>
<dbReference type="InterPro" id="IPR025799">
    <property type="entry name" value="Arg_MeTrfase"/>
</dbReference>
<dbReference type="Pfam" id="PF06325">
    <property type="entry name" value="PrmA"/>
    <property type="match status" value="1"/>
</dbReference>
<dbReference type="GO" id="GO:0032259">
    <property type="term" value="P:methylation"/>
    <property type="evidence" value="ECO:0007669"/>
    <property type="project" value="UniProtKB-KW"/>
</dbReference>
<keyword evidence="10" id="KW-0521">NADP</keyword>
<evidence type="ECO:0000256" key="5">
    <source>
        <dbReference type="ARBA" id="ARBA00022603"/>
    </source>
</evidence>
<dbReference type="UniPathway" id="UPA00193"/>
<evidence type="ECO:0000256" key="3">
    <source>
        <dbReference type="ARBA" id="ARBA00006743"/>
    </source>
</evidence>
<dbReference type="EMBL" id="SPOI01000186">
    <property type="protein sequence ID" value="TIB33319.1"/>
    <property type="molecule type" value="Genomic_DNA"/>
</dbReference>
<keyword evidence="5 12" id="KW-0489">Methyltransferase</keyword>
<keyword evidence="7 12" id="KW-0808">Transferase</keyword>
<evidence type="ECO:0000256" key="13">
    <source>
        <dbReference type="RuleBase" id="RU004254"/>
    </source>
</evidence>
<dbReference type="InterPro" id="IPR027482">
    <property type="entry name" value="Sec1-like_dom2"/>
</dbReference>
<keyword evidence="8 12" id="KW-0949">S-adenosyl-L-methionine</keyword>
<comment type="cofactor">
    <cofactor evidence="1">
        <name>FAD</name>
        <dbReference type="ChEBI" id="CHEBI:57692"/>
    </cofactor>
</comment>
<dbReference type="GO" id="GO:0035999">
    <property type="term" value="P:tetrahydrofolate interconversion"/>
    <property type="evidence" value="ECO:0007669"/>
    <property type="project" value="UniProtKB-UniPathway"/>
</dbReference>
<dbReference type="SUPFAM" id="SSF53335">
    <property type="entry name" value="S-adenosyl-L-methionine-dependent methyltransferases"/>
    <property type="match status" value="1"/>
</dbReference>
<keyword evidence="6" id="KW-0285">Flavoprotein</keyword>
<dbReference type="CDD" id="cd00537">
    <property type="entry name" value="MTHFR"/>
    <property type="match status" value="1"/>
</dbReference>
<keyword evidence="9" id="KW-0274">FAD</keyword>
<dbReference type="Pfam" id="PF02219">
    <property type="entry name" value="MTHFR"/>
    <property type="match status" value="1"/>
</dbReference>
<dbReference type="InterPro" id="IPR029063">
    <property type="entry name" value="SAM-dependent_MTases_sf"/>
</dbReference>
<dbReference type="Pfam" id="PF22528">
    <property type="entry name" value="PRMT_C"/>
    <property type="match status" value="1"/>
</dbReference>
<organism evidence="17 18">
    <name type="scientific">Wallemia ichthyophaga</name>
    <dbReference type="NCBI Taxonomy" id="245174"/>
    <lineage>
        <taxon>Eukaryota</taxon>
        <taxon>Fungi</taxon>
        <taxon>Dikarya</taxon>
        <taxon>Basidiomycota</taxon>
        <taxon>Wallemiomycotina</taxon>
        <taxon>Wallemiomycetes</taxon>
        <taxon>Wallemiales</taxon>
        <taxon>Wallemiaceae</taxon>
        <taxon>Wallemia</taxon>
    </lineage>
</organism>
<dbReference type="Gene3D" id="3.40.50.1910">
    <property type="match status" value="1"/>
</dbReference>
<proteinExistence type="inferred from homology"/>
<evidence type="ECO:0000313" key="17">
    <source>
        <dbReference type="EMBL" id="TIB33319.1"/>
    </source>
</evidence>
<sequence length="1590" mass="176805">MADNLEHPDHGKDTPYFAYYAALVNQANMLMDSARTGVYQQSILGNSQTAFLGKDVLDVGAGSGILSFFSAQAGAKTVYACEASDIASKLQLIVDEADNGGKNAFLKDKIKVVKSKIEDAATSHSIPKKVDTIVSEPIGVLLVHERMIESFIEARDKFLKPGGSMFPSSGTIELAPFTDDALYTETAQKSGFFQQTNFLGVDLSVLQDAANEEAFSQPVVGMFPPNQLIANTTNNHLIDFYTCSMNDLTSFTIPFTWQITRTALLHGIGGWFDLHFKATQAGGLDLYLSTGPTAPRTHWQATRLLFREPLAVNAGEVVKGELKFSVNDQRSYDIVGTTEIQTSKEFYTAQHPQSFVSCIQTIIIFMSLRDRQRKNIENILNFNDNKKSSDLVWKVLVLDGVSKDVLSTAVKVQDLREQGVTLHAFLHNERPQMSDVPAIYFVEPSVDNMKRIAADVGNSLYESFYINFTSHIPKHLLEQLASSIAQTGREDLVKQVYDQYLDYVVLSPTLFSLLPSSSTPSFQILNHPSSSEEIIEAEVDRISQSLFSVLGTVGSVPIIRCPRGNASEMVARKLDERLRDHLLSTRNSSLFNEDRSLQRPLLILFDRTLDLIPMFSHSWTYQALIGDVLDLKLNRVKVETPENGKLSKKSYDLDYKDFFWSKNAPNPFPQVAEEIDAELTKYKYDASEITKSTGVSDVKDISQVDFSSNAANLKSAITALPELTARKTTLDSHMNIATSLLTAIKTRGLDTLFQTEEVAARQSKNQILDVLKEVDGATPDDKLRLIIIWYLSVPSPNSADVAELERYLADKGIDLKPFSYIKQARQVSRMTSLTAAASTVAAAPTNGGSDLFKGFSSISNRLTDRLREGGVGFDNILSGVKNFLPAKKELAITRLTEALMDPYNCSSQASQDVDDYLYFDPKQSRSTYGQKPRQQGGHKQSFDESLVFVVGGASLVEHANLVEWATRPQQTQKKLSFPPKTEQGFVNLKSRLQRLSLLNPGFISVTWGAGGSTDERSLELAATARSLGLDVLLHLTCTNMHKNRIDSALDRAKQLGIDSILALRGDPPRGHEYWIETDAAFRHSSDLVHYIRQRHGDSFCIGVAAYPECHKDSSSAAQDLNYLKLKQDLGADFIITQLFYDSDAFLNWLDKCATNGIEIPIIPGIMPIQNVPSLRRLANLCGAHIPSVISDHLEPIKNDDALVKDYGVELSTSMVRQLIDKTNSEKDKYRHLSLHATHFCTLNLEKSVRRILANLGWSAGLDSSSLEPNGLTNKNSDALERARLGNRLVAENGSTGHDTSGAPPQLSITAHEAAVRALHALKHHPPSEDSGLPSSNKTSSGGNSLWDEFPNGRYGDIRSPAYGELDGWGASLKTSSQNALRQWGYPLQTSDINEIFKKYINGDISCLPWFEENLDPESNSIKDYLFKLAEKGWWTVGSQPAVDAIESSDAVFGFGPKNGWIFQKAFVEFWVPDHQLEPLCKRLDGWKDGGYYAGNAKGEMRSNFYEDTINAVTWGIFPGQEVVQTTIIEDVSFNAWREEAFDIWLEWSMLYSPKSASQQLMKNVHDNYWLVSVVHHDYKDTYGLWDFLLS</sequence>
<dbReference type="SUPFAM" id="SSF56815">
    <property type="entry name" value="Sec1/munc18-like (SM) proteins"/>
    <property type="match status" value="1"/>
</dbReference>
<dbReference type="Pfam" id="PF21895">
    <property type="entry name" value="MTHFR_C"/>
    <property type="match status" value="1"/>
</dbReference>
<evidence type="ECO:0000256" key="4">
    <source>
        <dbReference type="ARBA" id="ARBA00009884"/>
    </source>
</evidence>
<dbReference type="GO" id="GO:0016192">
    <property type="term" value="P:vesicle-mediated transport"/>
    <property type="evidence" value="ECO:0007669"/>
    <property type="project" value="InterPro"/>
</dbReference>
<dbReference type="InterPro" id="IPR043127">
    <property type="entry name" value="Sec-1-like_dom3a"/>
</dbReference>
<comment type="similarity">
    <text evidence="3">Belongs to the methylenetetrahydrofolate reductase family.</text>
</comment>
<dbReference type="Gene3D" id="3.20.20.220">
    <property type="match status" value="1"/>
</dbReference>
<evidence type="ECO:0000256" key="2">
    <source>
        <dbReference type="ARBA" id="ARBA00004777"/>
    </source>
</evidence>
<gene>
    <name evidence="17" type="ORF">E3P86_03006</name>
</gene>
<evidence type="ECO:0000256" key="6">
    <source>
        <dbReference type="ARBA" id="ARBA00022630"/>
    </source>
</evidence>
<dbReference type="InterPro" id="IPR053806">
    <property type="entry name" value="MTHFR_C"/>
</dbReference>
<dbReference type="GO" id="GO:0005829">
    <property type="term" value="C:cytosol"/>
    <property type="evidence" value="ECO:0007669"/>
    <property type="project" value="TreeGrafter"/>
</dbReference>
<accession>A0A4T0ITK8</accession>
<dbReference type="PANTHER" id="PTHR45754">
    <property type="entry name" value="METHYLENETETRAHYDROFOLATE REDUCTASE"/>
    <property type="match status" value="1"/>
</dbReference>
<evidence type="ECO:0000256" key="10">
    <source>
        <dbReference type="ARBA" id="ARBA00022857"/>
    </source>
</evidence>
<dbReference type="InterPro" id="IPR043154">
    <property type="entry name" value="Sec-1-like_dom1"/>
</dbReference>
<feature type="domain" description="MTHFR SAM-binding regulatory" evidence="15">
    <location>
        <begin position="1345"/>
        <end position="1587"/>
    </location>
</feature>
<feature type="region of interest" description="Disordered" evidence="14">
    <location>
        <begin position="1323"/>
        <end position="1349"/>
    </location>
</feature>
<comment type="pathway">
    <text evidence="2 13">One-carbon metabolism; tetrahydrofolate interconversion.</text>
</comment>
<dbReference type="InterPro" id="IPR004621">
    <property type="entry name" value="Fadh2_euk"/>
</dbReference>
<dbReference type="Pfam" id="PF00995">
    <property type="entry name" value="Sec1"/>
    <property type="match status" value="1"/>
</dbReference>
<evidence type="ECO:0000259" key="15">
    <source>
        <dbReference type="Pfam" id="PF21895"/>
    </source>
</evidence>
<feature type="compositionally biased region" description="Polar residues" evidence="14">
    <location>
        <begin position="1332"/>
        <end position="1343"/>
    </location>
</feature>
<reference evidence="17 18" key="1">
    <citation type="submission" date="2019-03" db="EMBL/GenBank/DDBJ databases">
        <title>Sequencing 23 genomes of Wallemia ichthyophaga.</title>
        <authorList>
            <person name="Gostincar C."/>
        </authorList>
    </citation>
    <scope>NUCLEOTIDE SEQUENCE [LARGE SCALE GENOMIC DNA]</scope>
    <source>
        <strain evidence="17 18">EXF-6200</strain>
    </source>
</reference>
<comment type="similarity">
    <text evidence="4">Belongs to the STXBP/unc-18/SEC1 family.</text>
</comment>
<evidence type="ECO:0000313" key="18">
    <source>
        <dbReference type="Proteomes" id="UP000310689"/>
    </source>
</evidence>
<dbReference type="Gene3D" id="3.40.50.2060">
    <property type="match status" value="1"/>
</dbReference>
<dbReference type="Gene3D" id="3.40.50.150">
    <property type="entry name" value="Vaccinia Virus protein VP39"/>
    <property type="match status" value="1"/>
</dbReference>
<name>A0A4T0ITK8_WALIC</name>
<evidence type="ECO:0000256" key="8">
    <source>
        <dbReference type="ARBA" id="ARBA00022691"/>
    </source>
</evidence>
<evidence type="ECO:0000259" key="16">
    <source>
        <dbReference type="Pfam" id="PF22528"/>
    </source>
</evidence>
<dbReference type="InterPro" id="IPR001619">
    <property type="entry name" value="Sec1-like"/>
</dbReference>
<dbReference type="InterPro" id="IPR055135">
    <property type="entry name" value="PRMT_dom"/>
</dbReference>
<evidence type="ECO:0000256" key="9">
    <source>
        <dbReference type="ARBA" id="ARBA00022827"/>
    </source>
</evidence>
<keyword evidence="11" id="KW-0560">Oxidoreductase</keyword>
<dbReference type="GO" id="GO:0016274">
    <property type="term" value="F:protein-arginine N-methyltransferase activity"/>
    <property type="evidence" value="ECO:0007669"/>
    <property type="project" value="InterPro"/>
</dbReference>
<evidence type="ECO:0000256" key="11">
    <source>
        <dbReference type="ARBA" id="ARBA00023002"/>
    </source>
</evidence>
<evidence type="ECO:0000256" key="12">
    <source>
        <dbReference type="PROSITE-ProRule" id="PRU01015"/>
    </source>
</evidence>
<evidence type="ECO:0000256" key="7">
    <source>
        <dbReference type="ARBA" id="ARBA00022679"/>
    </source>
</evidence>
<dbReference type="InterPro" id="IPR029041">
    <property type="entry name" value="FAD-linked_oxidoreductase-like"/>
</dbReference>
<dbReference type="GO" id="GO:0071949">
    <property type="term" value="F:FAD binding"/>
    <property type="evidence" value="ECO:0007669"/>
    <property type="project" value="TreeGrafter"/>
</dbReference>
<dbReference type="NCBIfam" id="TIGR00677">
    <property type="entry name" value="fadh2_euk"/>
    <property type="match status" value="1"/>
</dbReference>
<dbReference type="FunFam" id="3.20.20.220:FF:000002">
    <property type="entry name" value="Methylenetetrahydrofolate reductase"/>
    <property type="match status" value="1"/>
</dbReference>
<dbReference type="GO" id="GO:0009086">
    <property type="term" value="P:methionine biosynthetic process"/>
    <property type="evidence" value="ECO:0007669"/>
    <property type="project" value="TreeGrafter"/>
</dbReference>
<dbReference type="InterPro" id="IPR036045">
    <property type="entry name" value="Sec1-like_sf"/>
</dbReference>
<dbReference type="GO" id="GO:0004489">
    <property type="term" value="F:methylenetetrahydrofolate reductase [NAD(P)H] activity"/>
    <property type="evidence" value="ECO:0007669"/>
    <property type="project" value="InterPro"/>
</dbReference>
<dbReference type="Gene3D" id="1.25.40.60">
    <property type="match status" value="1"/>
</dbReference>
<dbReference type="InterPro" id="IPR003171">
    <property type="entry name" value="Mehydrof_redctse-like"/>
</dbReference>
<feature type="domain" description="Protein arginine N-methyltransferase" evidence="16">
    <location>
        <begin position="192"/>
        <end position="333"/>
    </location>
</feature>
<dbReference type="PROSITE" id="PS51678">
    <property type="entry name" value="SAM_MT_PRMT"/>
    <property type="match status" value="1"/>
</dbReference>